<evidence type="ECO:0000313" key="2">
    <source>
        <dbReference type="EMBL" id="EDH4457424.1"/>
    </source>
</evidence>
<proteinExistence type="predicted"/>
<dbReference type="AlphaFoldDB" id="A0A5U7IQZ6"/>
<evidence type="ECO:0000313" key="1">
    <source>
        <dbReference type="EMBL" id="EBR3698672.1"/>
    </source>
</evidence>
<sequence>MVILSLSCSCSEGPFRTSYLNYRNGTKSYFKELFVPLTLMKMVNVWFYKSDTDRIAAMFVIHLEGYLADSIKRQLWPLLQYPVCHYSATTLVAVGQN</sequence>
<protein>
    <submittedName>
        <fullName evidence="1">Uncharacterized protein</fullName>
    </submittedName>
</protein>
<accession>A0A5U7IQZ6</accession>
<dbReference type="EMBL" id="AAGSAP010000035">
    <property type="protein sequence ID" value="EBR3698672.1"/>
    <property type="molecule type" value="Genomic_DNA"/>
</dbReference>
<comment type="caution">
    <text evidence="1">The sequence shown here is derived from an EMBL/GenBank/DDBJ whole genome shotgun (WGS) entry which is preliminary data.</text>
</comment>
<organism evidence="1">
    <name type="scientific">Salmonella enterica</name>
    <name type="common">Salmonella choleraesuis</name>
    <dbReference type="NCBI Taxonomy" id="28901"/>
    <lineage>
        <taxon>Bacteria</taxon>
        <taxon>Pseudomonadati</taxon>
        <taxon>Pseudomonadota</taxon>
        <taxon>Gammaproteobacteria</taxon>
        <taxon>Enterobacterales</taxon>
        <taxon>Enterobacteriaceae</taxon>
        <taxon>Salmonella</taxon>
    </lineage>
</organism>
<evidence type="ECO:0000313" key="3">
    <source>
        <dbReference type="EMBL" id="EDJ4849942.1"/>
    </source>
</evidence>
<gene>
    <name evidence="1" type="ORF">B2O44_23240</name>
    <name evidence="2" type="ORF">CBB38_22315</name>
    <name evidence="3" type="ORF">GE747_23640</name>
</gene>
<name>A0A5U7IQZ6_SALER</name>
<reference evidence="1" key="1">
    <citation type="submission" date="2018-07" db="EMBL/GenBank/DDBJ databases">
        <authorList>
            <consortium name="PulseNet: The National Subtyping Network for Foodborne Disease Surveillance"/>
            <person name="Tarr C.L."/>
            <person name="Trees E."/>
            <person name="Katz L.S."/>
            <person name="Carleton-Romer H.A."/>
            <person name="Stroika S."/>
            <person name="Kucerova Z."/>
            <person name="Roache K.F."/>
            <person name="Sabol A.L."/>
            <person name="Besser J."/>
            <person name="Gerner-Smidt P."/>
        </authorList>
    </citation>
    <scope>NUCLEOTIDE SEQUENCE</scope>
    <source>
        <strain evidence="1">PNUSAS008999</strain>
        <strain evidence="2">PNUSAS013471</strain>
        <strain evidence="3">PNUSAS107751</strain>
    </source>
</reference>
<dbReference type="EMBL" id="AAMHQY010000057">
    <property type="protein sequence ID" value="EDH4457424.1"/>
    <property type="molecule type" value="Genomic_DNA"/>
</dbReference>
<dbReference type="EMBL" id="AAMOLN010000038">
    <property type="protein sequence ID" value="EDJ4849942.1"/>
    <property type="molecule type" value="Genomic_DNA"/>
</dbReference>